<reference evidence="1 2" key="1">
    <citation type="submission" date="2023-06" db="EMBL/GenBank/DDBJ databases">
        <authorList>
            <person name="Yushchuk O."/>
            <person name="Binda E."/>
            <person name="Ruckert-Reed C."/>
            <person name="Fedorenko V."/>
            <person name="Kalinowski J."/>
            <person name="Marinelli F."/>
        </authorList>
    </citation>
    <scope>NUCLEOTIDE SEQUENCE [LARGE SCALE GENOMIC DNA]</scope>
    <source>
        <strain evidence="1 2">NRRL 3884</strain>
    </source>
</reference>
<name>A0ABY8WGT5_9ACTN</name>
<sequence>MSSRKLGRLAGLVFVLVAAFGGVGAVSVAEQSSSDSVAVVFSTLDAVWT</sequence>
<gene>
    <name evidence="1" type="ORF">ACTOB_000595</name>
</gene>
<dbReference type="Proteomes" id="UP001240150">
    <property type="component" value="Chromosome"/>
</dbReference>
<evidence type="ECO:0000313" key="2">
    <source>
        <dbReference type="Proteomes" id="UP001240150"/>
    </source>
</evidence>
<organism evidence="1 2">
    <name type="scientific">Actinoplanes oblitus</name>
    <dbReference type="NCBI Taxonomy" id="3040509"/>
    <lineage>
        <taxon>Bacteria</taxon>
        <taxon>Bacillati</taxon>
        <taxon>Actinomycetota</taxon>
        <taxon>Actinomycetes</taxon>
        <taxon>Micromonosporales</taxon>
        <taxon>Micromonosporaceae</taxon>
        <taxon>Actinoplanes</taxon>
    </lineage>
</organism>
<protein>
    <recommendedName>
        <fullName evidence="3">ABC transporter substrate-binding protein</fullName>
    </recommendedName>
</protein>
<dbReference type="EMBL" id="CP126980">
    <property type="protein sequence ID" value="WIM97101.1"/>
    <property type="molecule type" value="Genomic_DNA"/>
</dbReference>
<dbReference type="RefSeq" id="WP_284918458.1">
    <property type="nucleotide sequence ID" value="NZ_CP126980.1"/>
</dbReference>
<accession>A0ABY8WGT5</accession>
<keyword evidence="2" id="KW-1185">Reference proteome</keyword>
<proteinExistence type="predicted"/>
<evidence type="ECO:0000313" key="1">
    <source>
        <dbReference type="EMBL" id="WIM97101.1"/>
    </source>
</evidence>
<evidence type="ECO:0008006" key="3">
    <source>
        <dbReference type="Google" id="ProtNLM"/>
    </source>
</evidence>